<evidence type="ECO:0000256" key="1">
    <source>
        <dbReference type="SAM" id="MobiDB-lite"/>
    </source>
</evidence>
<organism evidence="2 3">
    <name type="scientific">Corynespora cassiicola Philippines</name>
    <dbReference type="NCBI Taxonomy" id="1448308"/>
    <lineage>
        <taxon>Eukaryota</taxon>
        <taxon>Fungi</taxon>
        <taxon>Dikarya</taxon>
        <taxon>Ascomycota</taxon>
        <taxon>Pezizomycotina</taxon>
        <taxon>Dothideomycetes</taxon>
        <taxon>Pleosporomycetidae</taxon>
        <taxon>Pleosporales</taxon>
        <taxon>Corynesporascaceae</taxon>
        <taxon>Corynespora</taxon>
    </lineage>
</organism>
<gene>
    <name evidence="2" type="ORF">BS50DRAFT_594997</name>
</gene>
<dbReference type="AlphaFoldDB" id="A0A2T2N198"/>
<dbReference type="OrthoDB" id="2941894at2759"/>
<protein>
    <submittedName>
        <fullName evidence="2">Uncharacterized protein</fullName>
    </submittedName>
</protein>
<reference evidence="2 3" key="1">
    <citation type="journal article" date="2018" name="Front. Microbiol.">
        <title>Genome-Wide Analysis of Corynespora cassiicola Leaf Fall Disease Putative Effectors.</title>
        <authorList>
            <person name="Lopez D."/>
            <person name="Ribeiro S."/>
            <person name="Label P."/>
            <person name="Fumanal B."/>
            <person name="Venisse J.S."/>
            <person name="Kohler A."/>
            <person name="de Oliveira R.R."/>
            <person name="Labutti K."/>
            <person name="Lipzen A."/>
            <person name="Lail K."/>
            <person name="Bauer D."/>
            <person name="Ohm R.A."/>
            <person name="Barry K.W."/>
            <person name="Spatafora J."/>
            <person name="Grigoriev I.V."/>
            <person name="Martin F.M."/>
            <person name="Pujade-Renaud V."/>
        </authorList>
    </citation>
    <scope>NUCLEOTIDE SEQUENCE [LARGE SCALE GENOMIC DNA]</scope>
    <source>
        <strain evidence="2 3">Philippines</strain>
    </source>
</reference>
<feature type="region of interest" description="Disordered" evidence="1">
    <location>
        <begin position="137"/>
        <end position="177"/>
    </location>
</feature>
<evidence type="ECO:0000313" key="2">
    <source>
        <dbReference type="EMBL" id="PSN59026.1"/>
    </source>
</evidence>
<sequence length="177" mass="19545">MGILHTACDGTTRSSLQSEDIELPSQAMALLSERNRQRGSAIVWSLFKEFLGTTLANTGSVSEFRNKLVEIQERLVAVDAGYRLPAWLVNSHFLTALTSAFDNKVAVLSSDESIVSVTDPKDFQTLAREVIQEEQRQMNNDDGITLADGSPGRRRAEGMLQNEPERQIQAKLVRGAP</sequence>
<proteinExistence type="predicted"/>
<keyword evidence="3" id="KW-1185">Reference proteome</keyword>
<accession>A0A2T2N198</accession>
<name>A0A2T2N198_CORCC</name>
<dbReference type="EMBL" id="KZ678171">
    <property type="protein sequence ID" value="PSN59026.1"/>
    <property type="molecule type" value="Genomic_DNA"/>
</dbReference>
<dbReference type="Proteomes" id="UP000240883">
    <property type="component" value="Unassembled WGS sequence"/>
</dbReference>
<evidence type="ECO:0000313" key="3">
    <source>
        <dbReference type="Proteomes" id="UP000240883"/>
    </source>
</evidence>